<dbReference type="InterPro" id="IPR016174">
    <property type="entry name" value="Di-haem_cyt_TM"/>
</dbReference>
<dbReference type="GO" id="GO:0009055">
    <property type="term" value="F:electron transfer activity"/>
    <property type="evidence" value="ECO:0007669"/>
    <property type="project" value="InterPro"/>
</dbReference>
<keyword evidence="10" id="KW-0408">Iron</keyword>
<keyword evidence="8" id="KW-0249">Electron transport</keyword>
<feature type="transmembrane region" description="Helical" evidence="13">
    <location>
        <begin position="160"/>
        <end position="181"/>
    </location>
</feature>
<accession>A0A967BF82</accession>
<dbReference type="Gene3D" id="1.20.950.20">
    <property type="entry name" value="Transmembrane di-heme cytochromes, Chain C"/>
    <property type="match status" value="1"/>
</dbReference>
<evidence type="ECO:0000313" key="15">
    <source>
        <dbReference type="EMBL" id="NHQ73438.1"/>
    </source>
</evidence>
<evidence type="ECO:0000256" key="11">
    <source>
        <dbReference type="ARBA" id="ARBA00023136"/>
    </source>
</evidence>
<comment type="cofactor">
    <cofactor evidence="1">
        <name>heme b</name>
        <dbReference type="ChEBI" id="CHEBI:60344"/>
    </cofactor>
</comment>
<evidence type="ECO:0000256" key="3">
    <source>
        <dbReference type="ARBA" id="ARBA00022448"/>
    </source>
</evidence>
<evidence type="ECO:0000256" key="13">
    <source>
        <dbReference type="SAM" id="Phobius"/>
    </source>
</evidence>
<dbReference type="EMBL" id="JAAORB010000003">
    <property type="protein sequence ID" value="NHQ73438.1"/>
    <property type="molecule type" value="Genomic_DNA"/>
</dbReference>
<keyword evidence="3" id="KW-0813">Transport</keyword>
<proteinExistence type="inferred from homology"/>
<evidence type="ECO:0000256" key="12">
    <source>
        <dbReference type="ARBA" id="ARBA00037975"/>
    </source>
</evidence>
<dbReference type="InterPro" id="IPR036761">
    <property type="entry name" value="TTHA0802/YceI-like_sf"/>
</dbReference>
<dbReference type="GO" id="GO:0005886">
    <property type="term" value="C:plasma membrane"/>
    <property type="evidence" value="ECO:0007669"/>
    <property type="project" value="UniProtKB-SubCell"/>
</dbReference>
<dbReference type="PANTHER" id="PTHR30529:SF7">
    <property type="entry name" value="CYTOCHROME B561 BACTERIAL_NI-HYDROGENASE DOMAIN-CONTAINING PROTEIN"/>
    <property type="match status" value="1"/>
</dbReference>
<evidence type="ECO:0000256" key="8">
    <source>
        <dbReference type="ARBA" id="ARBA00022982"/>
    </source>
</evidence>
<dbReference type="AlphaFoldDB" id="A0A967BF82"/>
<comment type="subcellular location">
    <subcellularLocation>
        <location evidence="2">Cell membrane</location>
        <topology evidence="2">Multi-pass membrane protein</topology>
    </subcellularLocation>
</comment>
<feature type="transmembrane region" description="Helical" evidence="13">
    <location>
        <begin position="208"/>
        <end position="231"/>
    </location>
</feature>
<feature type="transmembrane region" description="Helical" evidence="13">
    <location>
        <begin position="56"/>
        <end position="81"/>
    </location>
</feature>
<organism evidence="15 16">
    <name type="scientific">Roseovarius gahaiensis</name>
    <dbReference type="NCBI Taxonomy" id="2716691"/>
    <lineage>
        <taxon>Bacteria</taxon>
        <taxon>Pseudomonadati</taxon>
        <taxon>Pseudomonadota</taxon>
        <taxon>Alphaproteobacteria</taxon>
        <taxon>Rhodobacterales</taxon>
        <taxon>Roseobacteraceae</taxon>
        <taxon>Roseovarius</taxon>
    </lineage>
</organism>
<dbReference type="SMART" id="SM00867">
    <property type="entry name" value="YceI"/>
    <property type="match status" value="1"/>
</dbReference>
<dbReference type="GO" id="GO:0022904">
    <property type="term" value="P:respiratory electron transport chain"/>
    <property type="evidence" value="ECO:0007669"/>
    <property type="project" value="InterPro"/>
</dbReference>
<dbReference type="SUPFAM" id="SSF101874">
    <property type="entry name" value="YceI-like"/>
    <property type="match status" value="1"/>
</dbReference>
<keyword evidence="5" id="KW-0349">Heme</keyword>
<keyword evidence="7" id="KW-0479">Metal-binding</keyword>
<comment type="similarity">
    <text evidence="12">Belongs to the cytochrome b561 family.</text>
</comment>
<dbReference type="InterPro" id="IPR007372">
    <property type="entry name" value="Lipid/polyisoprenoid-bd_YceI"/>
</dbReference>
<dbReference type="PANTHER" id="PTHR30529">
    <property type="entry name" value="CYTOCHROME B561"/>
    <property type="match status" value="1"/>
</dbReference>
<evidence type="ECO:0000256" key="6">
    <source>
        <dbReference type="ARBA" id="ARBA00022692"/>
    </source>
</evidence>
<evidence type="ECO:0000256" key="10">
    <source>
        <dbReference type="ARBA" id="ARBA00023004"/>
    </source>
</evidence>
<dbReference type="SUPFAM" id="SSF81342">
    <property type="entry name" value="Transmembrane di-heme cytochromes"/>
    <property type="match status" value="1"/>
</dbReference>
<name>A0A967BF82_9RHOB</name>
<evidence type="ECO:0000256" key="1">
    <source>
        <dbReference type="ARBA" id="ARBA00001970"/>
    </source>
</evidence>
<feature type="transmembrane region" description="Helical" evidence="13">
    <location>
        <begin position="16"/>
        <end position="35"/>
    </location>
</feature>
<feature type="domain" description="Lipid/polyisoprenoid-binding YceI-like" evidence="14">
    <location>
        <begin position="254"/>
        <end position="408"/>
    </location>
</feature>
<dbReference type="GO" id="GO:0046872">
    <property type="term" value="F:metal ion binding"/>
    <property type="evidence" value="ECO:0007669"/>
    <property type="project" value="UniProtKB-KW"/>
</dbReference>
<dbReference type="Gene3D" id="2.40.128.110">
    <property type="entry name" value="Lipid/polyisoprenoid-binding, YceI-like"/>
    <property type="match status" value="1"/>
</dbReference>
<evidence type="ECO:0000313" key="16">
    <source>
        <dbReference type="Proteomes" id="UP000639775"/>
    </source>
</evidence>
<evidence type="ECO:0000256" key="4">
    <source>
        <dbReference type="ARBA" id="ARBA00022475"/>
    </source>
</evidence>
<evidence type="ECO:0000256" key="9">
    <source>
        <dbReference type="ARBA" id="ARBA00022989"/>
    </source>
</evidence>
<dbReference type="Proteomes" id="UP000639775">
    <property type="component" value="Unassembled WGS sequence"/>
</dbReference>
<evidence type="ECO:0000256" key="2">
    <source>
        <dbReference type="ARBA" id="ARBA00004651"/>
    </source>
</evidence>
<dbReference type="GO" id="GO:0020037">
    <property type="term" value="F:heme binding"/>
    <property type="evidence" value="ECO:0007669"/>
    <property type="project" value="TreeGrafter"/>
</dbReference>
<dbReference type="Pfam" id="PF01292">
    <property type="entry name" value="Ni_hydr_CYTB"/>
    <property type="match status" value="1"/>
</dbReference>
<keyword evidence="9 13" id="KW-1133">Transmembrane helix</keyword>
<dbReference type="InterPro" id="IPR011577">
    <property type="entry name" value="Cyt_b561_bac/Ni-Hgenase"/>
</dbReference>
<gene>
    <name evidence="15" type="ORF">HAT86_03020</name>
</gene>
<protein>
    <submittedName>
        <fullName evidence="15">Cytochrome</fullName>
    </submittedName>
</protein>
<comment type="caution">
    <text evidence="15">The sequence shown here is derived from an EMBL/GenBank/DDBJ whole genome shotgun (WGS) entry which is preliminary data.</text>
</comment>
<keyword evidence="11 13" id="KW-0472">Membrane</keyword>
<dbReference type="RefSeq" id="WP_167193260.1">
    <property type="nucleotide sequence ID" value="NZ_JAAORB010000003.1"/>
</dbReference>
<keyword evidence="4" id="KW-1003">Cell membrane</keyword>
<keyword evidence="16" id="KW-1185">Reference proteome</keyword>
<reference evidence="15" key="1">
    <citation type="submission" date="2020-03" db="EMBL/GenBank/DDBJ databases">
        <title>Roseovarius gahaiensis sp. nov., isolated from Gahai Saline Lake, China.</title>
        <authorList>
            <person name="Sun X."/>
        </authorList>
    </citation>
    <scope>NUCLEOTIDE SEQUENCE</scope>
    <source>
        <strain evidence="15">GH877</strain>
    </source>
</reference>
<sequence>MPASNTRTTYGSVTKTFHWLTALLIFATIPLGVIANDLAHQVRNPDIATSDATLKWAATLFSTHKTIGVTLFFVALARILWALRQTKPGLLNGDRGPEAWLAETVHWLLYGSLIAVQLTGWVHHASTTGFAPIWWPFGQALPFVPQDPQWADLSASLHYILQWVLIGAIGLHVAGALKHHVIDRDATLRRMLPGHTPGQPTQKQPGHVLPALTALTVWAVVLGGAGALGWLSVSGDASERASTAPQSLEAAQGEWQVQEGALEITVLQMGSEVTGSFADWTADIAYAQTPDATGKHGEVTVTISIGSLTLGSVTDQAMGAEYFNVENFPTARFTADLLSSEQGHVARGDLTIRDESVPVEMPFELEIDGDTAQAQGGLSVDRRTFGIGSEGTDSLGATVDIQFNLTAARG</sequence>
<dbReference type="InterPro" id="IPR052168">
    <property type="entry name" value="Cytochrome_b561_oxidase"/>
</dbReference>
<keyword evidence="6 13" id="KW-0812">Transmembrane</keyword>
<dbReference type="Pfam" id="PF04264">
    <property type="entry name" value="YceI"/>
    <property type="match status" value="1"/>
</dbReference>
<evidence type="ECO:0000256" key="7">
    <source>
        <dbReference type="ARBA" id="ARBA00022723"/>
    </source>
</evidence>
<evidence type="ECO:0000259" key="14">
    <source>
        <dbReference type="SMART" id="SM00867"/>
    </source>
</evidence>
<evidence type="ECO:0000256" key="5">
    <source>
        <dbReference type="ARBA" id="ARBA00022617"/>
    </source>
</evidence>